<dbReference type="InterPro" id="IPR035985">
    <property type="entry name" value="Ubiquitin-activating_enz"/>
</dbReference>
<dbReference type="Proteomes" id="UP000245396">
    <property type="component" value="Unassembled WGS sequence"/>
</dbReference>
<dbReference type="CDD" id="cd00757">
    <property type="entry name" value="ThiF_MoeB_HesA_family"/>
    <property type="match status" value="1"/>
</dbReference>
<comment type="caution">
    <text evidence="2">The sequence shown here is derived from an EMBL/GenBank/DDBJ whole genome shotgun (WGS) entry which is preliminary data.</text>
</comment>
<dbReference type="SUPFAM" id="SSF52821">
    <property type="entry name" value="Rhodanese/Cell cycle control phosphatase"/>
    <property type="match status" value="1"/>
</dbReference>
<dbReference type="AlphaFoldDB" id="A0A316C4J0"/>
<dbReference type="InterPro" id="IPR000594">
    <property type="entry name" value="ThiF_NAD_FAD-bd"/>
</dbReference>
<dbReference type="RefSeq" id="WP_109612648.1">
    <property type="nucleotide sequence ID" value="NZ_QGGG01000005.1"/>
</dbReference>
<evidence type="ECO:0000313" key="3">
    <source>
        <dbReference type="Proteomes" id="UP000245396"/>
    </source>
</evidence>
<keyword evidence="2" id="KW-0548">Nucleotidyltransferase</keyword>
<dbReference type="InterPro" id="IPR045886">
    <property type="entry name" value="ThiF/MoeB/HesA"/>
</dbReference>
<dbReference type="OrthoDB" id="9804286at2"/>
<keyword evidence="3" id="KW-1185">Reference proteome</keyword>
<protein>
    <submittedName>
        <fullName evidence="2">Molybdopterin/thiamine biosynthesis adenylyltransferase</fullName>
    </submittedName>
</protein>
<proteinExistence type="predicted"/>
<dbReference type="SUPFAM" id="SSF69572">
    <property type="entry name" value="Activating enzymes of the ubiquitin-like proteins"/>
    <property type="match status" value="1"/>
</dbReference>
<dbReference type="PANTHER" id="PTHR10953:SF240">
    <property type="entry name" value="SULFUR CARRIER PROTEIN THIS ADENYLYLTRANSFERASE"/>
    <property type="match status" value="1"/>
</dbReference>
<organism evidence="2 3">
    <name type="scientific">Pseudaminobacter salicylatoxidans</name>
    <dbReference type="NCBI Taxonomy" id="93369"/>
    <lineage>
        <taxon>Bacteria</taxon>
        <taxon>Pseudomonadati</taxon>
        <taxon>Pseudomonadota</taxon>
        <taxon>Alphaproteobacteria</taxon>
        <taxon>Hyphomicrobiales</taxon>
        <taxon>Phyllobacteriaceae</taxon>
        <taxon>Pseudaminobacter</taxon>
    </lineage>
</organism>
<feature type="domain" description="THIF-type NAD/FAD binding fold" evidence="1">
    <location>
        <begin position="4"/>
        <end position="231"/>
    </location>
</feature>
<sequence length="327" mass="34646">MSRYARQEILPQMGRERQERLRKSHILVVGAGGLGCPALQYLVGGGVGRITLVDPDKVERGNLHRQPLFTEGDIGRLKVEAARSRLVDLNPDVEVTAIAAALDPTLAAALMSRVDLALDCADSFAVTYTLSDSCKALAKPLVSASALGLSGYAGGFCGPAPSVRALFPGLPKTTATCATAGVLGPLVGTLGAMEAQMAIAILAGIEPSPLGQLVSIDMETFGFRSFRFDKAQEPAEIPFPFIGRQELLATDILVELRPIEEAPRSLRADALRLSVDDFPGCSTRLPHGPRVVLCCRSGLRAWRAAEALRPTWAGPIALIAAGEDQGR</sequence>
<keyword evidence="2" id="KW-0808">Transferase</keyword>
<dbReference type="PANTHER" id="PTHR10953">
    <property type="entry name" value="UBIQUITIN-ACTIVATING ENZYME E1"/>
    <property type="match status" value="1"/>
</dbReference>
<reference evidence="2 3" key="1">
    <citation type="submission" date="2018-05" db="EMBL/GenBank/DDBJ databases">
        <title>Genomic Encyclopedia of Type Strains, Phase IV (KMG-IV): sequencing the most valuable type-strain genomes for metagenomic binning, comparative biology and taxonomic classification.</title>
        <authorList>
            <person name="Goeker M."/>
        </authorList>
    </citation>
    <scope>NUCLEOTIDE SEQUENCE [LARGE SCALE GENOMIC DNA]</scope>
    <source>
        <strain evidence="2 3">DSM 6986</strain>
    </source>
</reference>
<dbReference type="EMBL" id="QGGG01000005">
    <property type="protein sequence ID" value="PWJ84620.1"/>
    <property type="molecule type" value="Genomic_DNA"/>
</dbReference>
<accession>A0A316C4J0</accession>
<dbReference type="GO" id="GO:0008146">
    <property type="term" value="F:sulfotransferase activity"/>
    <property type="evidence" value="ECO:0007669"/>
    <property type="project" value="TreeGrafter"/>
</dbReference>
<dbReference type="STRING" id="1192868.GCA_000304395_02226"/>
<dbReference type="GO" id="GO:0008641">
    <property type="term" value="F:ubiquitin-like modifier activating enzyme activity"/>
    <property type="evidence" value="ECO:0007669"/>
    <property type="project" value="InterPro"/>
</dbReference>
<gene>
    <name evidence="2" type="ORF">C7441_105239</name>
</gene>
<dbReference type="Gene3D" id="3.40.50.720">
    <property type="entry name" value="NAD(P)-binding Rossmann-like Domain"/>
    <property type="match status" value="1"/>
</dbReference>
<dbReference type="Pfam" id="PF00899">
    <property type="entry name" value="ThiF"/>
    <property type="match status" value="1"/>
</dbReference>
<dbReference type="GO" id="GO:0016779">
    <property type="term" value="F:nucleotidyltransferase activity"/>
    <property type="evidence" value="ECO:0007669"/>
    <property type="project" value="UniProtKB-KW"/>
</dbReference>
<dbReference type="GO" id="GO:0005829">
    <property type="term" value="C:cytosol"/>
    <property type="evidence" value="ECO:0007669"/>
    <property type="project" value="TreeGrafter"/>
</dbReference>
<evidence type="ECO:0000259" key="1">
    <source>
        <dbReference type="Pfam" id="PF00899"/>
    </source>
</evidence>
<name>A0A316C4J0_PSESE</name>
<dbReference type="InterPro" id="IPR036873">
    <property type="entry name" value="Rhodanese-like_dom_sf"/>
</dbReference>
<evidence type="ECO:0000313" key="2">
    <source>
        <dbReference type="EMBL" id="PWJ84620.1"/>
    </source>
</evidence>
<dbReference type="GO" id="GO:0004792">
    <property type="term" value="F:thiosulfate-cyanide sulfurtransferase activity"/>
    <property type="evidence" value="ECO:0007669"/>
    <property type="project" value="TreeGrafter"/>
</dbReference>